<feature type="region of interest" description="Disordered" evidence="1">
    <location>
        <begin position="99"/>
        <end position="226"/>
    </location>
</feature>
<feature type="compositionally biased region" description="Basic and acidic residues" evidence="1">
    <location>
        <begin position="711"/>
        <end position="737"/>
    </location>
</feature>
<feature type="compositionally biased region" description="Low complexity" evidence="1">
    <location>
        <begin position="1324"/>
        <end position="1342"/>
    </location>
</feature>
<feature type="compositionally biased region" description="Low complexity" evidence="1">
    <location>
        <begin position="1168"/>
        <end position="1182"/>
    </location>
</feature>
<organism evidence="3 4">
    <name type="scientific">Trichodelitschia bisporula</name>
    <dbReference type="NCBI Taxonomy" id="703511"/>
    <lineage>
        <taxon>Eukaryota</taxon>
        <taxon>Fungi</taxon>
        <taxon>Dikarya</taxon>
        <taxon>Ascomycota</taxon>
        <taxon>Pezizomycotina</taxon>
        <taxon>Dothideomycetes</taxon>
        <taxon>Dothideomycetes incertae sedis</taxon>
        <taxon>Phaeotrichales</taxon>
        <taxon>Phaeotrichaceae</taxon>
        <taxon>Trichodelitschia</taxon>
    </lineage>
</organism>
<dbReference type="Proteomes" id="UP000799640">
    <property type="component" value="Unassembled WGS sequence"/>
</dbReference>
<keyword evidence="2" id="KW-0472">Membrane</keyword>
<feature type="compositionally biased region" description="Pro residues" evidence="1">
    <location>
        <begin position="1008"/>
        <end position="1022"/>
    </location>
</feature>
<feature type="region of interest" description="Disordered" evidence="1">
    <location>
        <begin position="1159"/>
        <end position="1580"/>
    </location>
</feature>
<feature type="compositionally biased region" description="Polar residues" evidence="1">
    <location>
        <begin position="1419"/>
        <end position="1430"/>
    </location>
</feature>
<accession>A0A6G1HRM1</accession>
<feature type="compositionally biased region" description="Polar residues" evidence="1">
    <location>
        <begin position="801"/>
        <end position="811"/>
    </location>
</feature>
<keyword evidence="2" id="KW-1133">Transmembrane helix</keyword>
<feature type="compositionally biased region" description="Pro residues" evidence="1">
    <location>
        <begin position="500"/>
        <end position="544"/>
    </location>
</feature>
<evidence type="ECO:0000256" key="2">
    <source>
        <dbReference type="SAM" id="Phobius"/>
    </source>
</evidence>
<feature type="compositionally biased region" description="Low complexity" evidence="1">
    <location>
        <begin position="137"/>
        <end position="149"/>
    </location>
</feature>
<evidence type="ECO:0000313" key="3">
    <source>
        <dbReference type="EMBL" id="KAF2398487.1"/>
    </source>
</evidence>
<feature type="compositionally biased region" description="Basic and acidic residues" evidence="1">
    <location>
        <begin position="842"/>
        <end position="856"/>
    </location>
</feature>
<keyword evidence="2" id="KW-0812">Transmembrane</keyword>
<proteinExistence type="predicted"/>
<feature type="compositionally biased region" description="Basic and acidic residues" evidence="1">
    <location>
        <begin position="814"/>
        <end position="833"/>
    </location>
</feature>
<feature type="compositionally biased region" description="Pro residues" evidence="1">
    <location>
        <begin position="127"/>
        <end position="136"/>
    </location>
</feature>
<feature type="compositionally biased region" description="Polar residues" evidence="1">
    <location>
        <begin position="471"/>
        <end position="483"/>
    </location>
</feature>
<feature type="compositionally biased region" description="Pro residues" evidence="1">
    <location>
        <begin position="753"/>
        <end position="762"/>
    </location>
</feature>
<feature type="compositionally biased region" description="Low complexity" evidence="1">
    <location>
        <begin position="564"/>
        <end position="576"/>
    </location>
</feature>
<feature type="compositionally biased region" description="Basic and acidic residues" evidence="1">
    <location>
        <begin position="649"/>
        <end position="668"/>
    </location>
</feature>
<feature type="compositionally biased region" description="Low complexity" evidence="1">
    <location>
        <begin position="545"/>
        <end position="556"/>
    </location>
</feature>
<feature type="compositionally biased region" description="Polar residues" evidence="1">
    <location>
        <begin position="1385"/>
        <end position="1400"/>
    </location>
</feature>
<feature type="compositionally biased region" description="Pro residues" evidence="1">
    <location>
        <begin position="592"/>
        <end position="606"/>
    </location>
</feature>
<keyword evidence="4" id="KW-1185">Reference proteome</keyword>
<feature type="transmembrane region" description="Helical" evidence="2">
    <location>
        <begin position="30"/>
        <end position="53"/>
    </location>
</feature>
<feature type="compositionally biased region" description="Polar residues" evidence="1">
    <location>
        <begin position="1246"/>
        <end position="1261"/>
    </location>
</feature>
<evidence type="ECO:0000256" key="1">
    <source>
        <dbReference type="SAM" id="MobiDB-lite"/>
    </source>
</evidence>
<feature type="region of interest" description="Disordered" evidence="1">
    <location>
        <begin position="1044"/>
        <end position="1145"/>
    </location>
</feature>
<feature type="compositionally biased region" description="Low complexity" evidence="1">
    <location>
        <begin position="418"/>
        <end position="435"/>
    </location>
</feature>
<feature type="region of interest" description="Disordered" evidence="1">
    <location>
        <begin position="402"/>
        <end position="939"/>
    </location>
</feature>
<evidence type="ECO:0000313" key="4">
    <source>
        <dbReference type="Proteomes" id="UP000799640"/>
    </source>
</evidence>
<feature type="compositionally biased region" description="Basic and acidic residues" evidence="1">
    <location>
        <begin position="1603"/>
        <end position="1624"/>
    </location>
</feature>
<name>A0A6G1HRM1_9PEZI</name>
<dbReference type="EMBL" id="ML996700">
    <property type="protein sequence ID" value="KAF2398487.1"/>
    <property type="molecule type" value="Genomic_DNA"/>
</dbReference>
<feature type="compositionally biased region" description="Low complexity" evidence="1">
    <location>
        <begin position="905"/>
        <end position="930"/>
    </location>
</feature>
<sequence>MKFSNDTPLAGFSYQYRIDTMAYDHLSEGAYASFLFPQLLIMFFSALSIVFIGRLTRAPIPIMDTSDLESELAAAVKYGRSKVADNIFLWKNGNYFANSTKPQPPVDITRKPGTDNGDSSGDESKPGPKPTTPSPPSKTLTPDNSSDNPPSDPTPRDPDVRPGRRFKAPPRLEPKTPGPFSPAPRDDTPSDNNDDDDDPSPRGRPRPRAASPPHHRGRSLVRRNPTPVIVVNHTPSIPSPLVRALEQLAGTVTSNANAAPTTALAPAPAQVTLISSPNARALGQILEKFASTVSAAKSAPAAPAPAPVPLISSPNAVALGRIIEKFTSSATAVQPAPAAPAPAQAPAPAPLISPNTKAIENILGKLISAVDSNKHLPSTSVSATLASVPVSAVTPPLQDLQLPEPAIPVDAPAPAPAPASAADETTPAKKTAAADPKNDASKSKTSSRLTPEWVRNPPNFLGKAPPAQWVEKTTSPSGTNVRTESSRESTPDHVSEAPTPEAPKPKTPTPPAQTPQKVTPPAPAPKTPTPPDQAPKTPTPPAPTPKTLTPPAKAPKTPTPPAQTPEAQTPPALSPLAPTPPAPTPRALTPPALTPPALTPPAPPAPEAITDQDQEAPEPDSELYRPASNNEDDEAFREIHGPSSDEGEKEPARPESVVKSEHEEHVENSDSAPGELPSDDSNLSSPVDDGFSTAEEVRAMEGAMMKSLKKKALEEKALEKVHDSPSERSESSNEKPARAVSDTMAKPKFIPKPLRPPRPSIPGYPTYREFSETYKTPLRSFPPTTSDDKVTTEVQKLMEASDSSLSELGSDTDSDAKESEKVIDEAVERERTPSPEASDSSADDKPAPEASHETAPKPKFIPKPMPRPSRFRRTGRSAYQEFMEKNRATSEQNRPAIETNPPAIETNPPATETNPPATETQEPVKGSDSPVSDDDSDAMEWQRTIEETIEKTFEEDSDEGSTPLPMRTSPSPPAGLPYVNSEDDIDDMLEHVGDESETSDVDAISPPASGPVPPPTPAPVVTPRPTYDPRLGRKIIPLRPSWVRPGTMTEFDREAAAPNREPLSSSGLAPPTPFAAPPLVPGARVPSVFDKPLDFTSKLPSLTKFIPQKADSSSSSSDADDDAGQGTKGGKKRPSVPLTAKHPNAVTFDNMLFEDLFRKKPDSPLSAPPTSTGPTGSAPTSAKLPPEIGAPQSFSLKKDKQFEFNLSGKAPKAKVPPKTPLLPQFSGPPPAKKPEASKPAAEVLKPTTQPEIPKQASQTTEPRPAAPGAAPPAPLPPATGASERFLLRKGKKFEFTPSSKAPKPKSPVKTPLFPQFSGPPPATKPTAAKPTAEAPKPAAEAPKPTPVVPESALRAPVPSPAVWEPRDTQSAKDDDDADDNDDSHNSLNEPPSSPVLNPQVTKEDLMNDLIEDFNRHSTRSSVPPQTSNQVPASTPSPAPAPTLDAPSSEEPLSRKQKKWRNLEEKKKEKKAAAMALAEKYKAEKAAAHLAAQEKQAAEKAAADKLAAEKAATDKLAADKAAAEKADAESARSKKVSSDRRKEAGECKKAELKAKKAAERQAAEDAHKAEEDAERQAAEKAAAARAIEEEIFEMAMRDATAAMDARKEMKRKEVERKAAEKPDRK</sequence>
<feature type="compositionally biased region" description="Acidic residues" evidence="1">
    <location>
        <begin position="610"/>
        <end position="621"/>
    </location>
</feature>
<protein>
    <submittedName>
        <fullName evidence="3">Uncharacterized protein</fullName>
    </submittedName>
</protein>
<feature type="compositionally biased region" description="Basic residues" evidence="1">
    <location>
        <begin position="203"/>
        <end position="221"/>
    </location>
</feature>
<feature type="compositionally biased region" description="Basic and acidic residues" evidence="1">
    <location>
        <begin position="1495"/>
        <end position="1577"/>
    </location>
</feature>
<feature type="compositionally biased region" description="Basic and acidic residues" evidence="1">
    <location>
        <begin position="484"/>
        <end position="495"/>
    </location>
</feature>
<feature type="region of interest" description="Disordered" evidence="1">
    <location>
        <begin position="952"/>
        <end position="1032"/>
    </location>
</feature>
<feature type="compositionally biased region" description="Pro residues" evidence="1">
    <location>
        <begin position="1070"/>
        <end position="1080"/>
    </location>
</feature>
<feature type="region of interest" description="Disordered" evidence="1">
    <location>
        <begin position="1602"/>
        <end position="1624"/>
    </location>
</feature>
<reference evidence="3" key="1">
    <citation type="journal article" date="2020" name="Stud. Mycol.">
        <title>101 Dothideomycetes genomes: a test case for predicting lifestyles and emergence of pathogens.</title>
        <authorList>
            <person name="Haridas S."/>
            <person name="Albert R."/>
            <person name="Binder M."/>
            <person name="Bloem J."/>
            <person name="Labutti K."/>
            <person name="Salamov A."/>
            <person name="Andreopoulos B."/>
            <person name="Baker S."/>
            <person name="Barry K."/>
            <person name="Bills G."/>
            <person name="Bluhm B."/>
            <person name="Cannon C."/>
            <person name="Castanera R."/>
            <person name="Culley D."/>
            <person name="Daum C."/>
            <person name="Ezra D."/>
            <person name="Gonzalez J."/>
            <person name="Henrissat B."/>
            <person name="Kuo A."/>
            <person name="Liang C."/>
            <person name="Lipzen A."/>
            <person name="Lutzoni F."/>
            <person name="Magnuson J."/>
            <person name="Mondo S."/>
            <person name="Nolan M."/>
            <person name="Ohm R."/>
            <person name="Pangilinan J."/>
            <person name="Park H.-J."/>
            <person name="Ramirez L."/>
            <person name="Alfaro M."/>
            <person name="Sun H."/>
            <person name="Tritt A."/>
            <person name="Yoshinaga Y."/>
            <person name="Zwiers L.-H."/>
            <person name="Turgeon B."/>
            <person name="Goodwin S."/>
            <person name="Spatafora J."/>
            <person name="Crous P."/>
            <person name="Grigoriev I."/>
        </authorList>
    </citation>
    <scope>NUCLEOTIDE SEQUENCE</scope>
    <source>
        <strain evidence="3">CBS 262.69</strain>
    </source>
</reference>
<gene>
    <name evidence="3" type="ORF">EJ06DRAFT_110717</name>
</gene>